<dbReference type="InterPro" id="IPR050194">
    <property type="entry name" value="Glycosyltransferase_grp1"/>
</dbReference>
<dbReference type="InterPro" id="IPR001296">
    <property type="entry name" value="Glyco_trans_1"/>
</dbReference>
<keyword evidence="3" id="KW-0328">Glycosyltransferase</keyword>
<dbReference type="EC" id="2.4.-.-" evidence="3"/>
<dbReference type="RefSeq" id="WP_306074147.1">
    <property type="nucleotide sequence ID" value="NZ_JAROBZ020000001.1"/>
</dbReference>
<sequence length="404" mass="45941">MKILLATFWIIPHMGGVWNYMEQLKKMLESLDHEVDLMGYGEGNKYLHLLPKKQVIECDRFVPIINKIYDQSESLYYKEEPVLNYYENLRYCFELGAACFDLGKYDLIHTQDVLSTVCINRIKPEETALVATLHGSVAHELKDFATNVYKKPSSNLIIKYFDKMEYLGATAGRYTIVANEWMKNILSNDFNVPLEQLKVLHYGYDTDTFVKRMSEVSPVQKPNDKKVIFYAGRLVELKGVHHLITALSHLKRKRDDWVCWIAGEGIKEEELQHQSKALGLEEDILFLGKRDDIPSLLSNSDIFVHPCLLDNQPLSVIEAQLAGKAVIVSDAGGLPEMVEQGKTGIITRAGDPTALFSHLNDLLTDDQYRESLGSTAKKWASTYWSIDSAVNNLLDVYQSALPKK</sequence>
<dbReference type="EMBL" id="JAROBZ020000001">
    <property type="protein sequence ID" value="MFB3167765.1"/>
    <property type="molecule type" value="Genomic_DNA"/>
</dbReference>
<dbReference type="Pfam" id="PF00534">
    <property type="entry name" value="Glycos_transf_1"/>
    <property type="match status" value="1"/>
</dbReference>
<keyword evidence="3" id="KW-0808">Transferase</keyword>
<reference evidence="3 4" key="1">
    <citation type="submission" date="2024-05" db="EMBL/GenBank/DDBJ databases">
        <authorList>
            <person name="Venkateswaran K."/>
        </authorList>
    </citation>
    <scope>NUCLEOTIDE SEQUENCE [LARGE SCALE GENOMIC DNA]</scope>
    <source>
        <strain evidence="3 4">179-C4-2-HS</strain>
    </source>
</reference>
<dbReference type="Proteomes" id="UP001241748">
    <property type="component" value="Unassembled WGS sequence"/>
</dbReference>
<evidence type="ECO:0000313" key="3">
    <source>
        <dbReference type="EMBL" id="MFB3167765.1"/>
    </source>
</evidence>
<evidence type="ECO:0000259" key="1">
    <source>
        <dbReference type="Pfam" id="PF00534"/>
    </source>
</evidence>
<keyword evidence="4" id="KW-1185">Reference proteome</keyword>
<protein>
    <submittedName>
        <fullName evidence="3">Glycosyltransferase family 4 protein</fullName>
        <ecNumber evidence="3">2.4.-.-</ecNumber>
    </submittedName>
</protein>
<dbReference type="PANTHER" id="PTHR45947:SF3">
    <property type="entry name" value="SULFOQUINOVOSYL TRANSFERASE SQD2"/>
    <property type="match status" value="1"/>
</dbReference>
<evidence type="ECO:0000313" key="4">
    <source>
        <dbReference type="Proteomes" id="UP001241748"/>
    </source>
</evidence>
<dbReference type="Pfam" id="PF13439">
    <property type="entry name" value="Glyco_transf_4"/>
    <property type="match status" value="1"/>
</dbReference>
<feature type="domain" description="Glycosyl transferase family 1" evidence="1">
    <location>
        <begin position="219"/>
        <end position="379"/>
    </location>
</feature>
<comment type="caution">
    <text evidence="3">The sequence shown here is derived from an EMBL/GenBank/DDBJ whole genome shotgun (WGS) entry which is preliminary data.</text>
</comment>
<accession>A0ABV4YSD1</accession>
<dbReference type="CDD" id="cd03801">
    <property type="entry name" value="GT4_PimA-like"/>
    <property type="match status" value="1"/>
</dbReference>
<proteinExistence type="predicted"/>
<dbReference type="InterPro" id="IPR028098">
    <property type="entry name" value="Glyco_trans_4-like_N"/>
</dbReference>
<name>A0ABV4YSD1_9BACI</name>
<gene>
    <name evidence="3" type="ORF">P5G62_011680</name>
</gene>
<evidence type="ECO:0000259" key="2">
    <source>
        <dbReference type="Pfam" id="PF13439"/>
    </source>
</evidence>
<feature type="domain" description="Glycosyltransferase subfamily 4-like N-terminal" evidence="2">
    <location>
        <begin position="14"/>
        <end position="207"/>
    </location>
</feature>
<dbReference type="GO" id="GO:0016757">
    <property type="term" value="F:glycosyltransferase activity"/>
    <property type="evidence" value="ECO:0007669"/>
    <property type="project" value="UniProtKB-KW"/>
</dbReference>
<dbReference type="PANTHER" id="PTHR45947">
    <property type="entry name" value="SULFOQUINOVOSYL TRANSFERASE SQD2"/>
    <property type="match status" value="1"/>
</dbReference>
<organism evidence="3 4">
    <name type="scientific">Neobacillus driksii</name>
    <dbReference type="NCBI Taxonomy" id="3035913"/>
    <lineage>
        <taxon>Bacteria</taxon>
        <taxon>Bacillati</taxon>
        <taxon>Bacillota</taxon>
        <taxon>Bacilli</taxon>
        <taxon>Bacillales</taxon>
        <taxon>Bacillaceae</taxon>
        <taxon>Neobacillus</taxon>
    </lineage>
</organism>
<dbReference type="SUPFAM" id="SSF53756">
    <property type="entry name" value="UDP-Glycosyltransferase/glycogen phosphorylase"/>
    <property type="match status" value="1"/>
</dbReference>
<dbReference type="Gene3D" id="3.40.50.2000">
    <property type="entry name" value="Glycogen Phosphorylase B"/>
    <property type="match status" value="2"/>
</dbReference>